<dbReference type="GO" id="GO:0042645">
    <property type="term" value="C:mitochondrial nucleoid"/>
    <property type="evidence" value="ECO:0007669"/>
    <property type="project" value="TreeGrafter"/>
</dbReference>
<dbReference type="InterPro" id="IPR036767">
    <property type="entry name" value="ApaG_sf"/>
</dbReference>
<dbReference type="SMART" id="SM00992">
    <property type="entry name" value="YccV-like"/>
    <property type="match status" value="1"/>
</dbReference>
<sequence>MDVIILDRCRRHMTDIRSTFILSLYRFLLKIMIMICTNSTVNRRWISSSIFKLVRFGSGGRAPTAFDGEFKLLGKLAGPLKSRTYKSGQPFIHKIFGYRGVIFCNFETKLYGARGDTDISKHKNIQAYQVLIHKGDWKSMRMPSTITTYLDGNDDKREKPLSHILGMDLVMHEDIIPFSPLVNIKPIEHDLFEKLFLLEKCGKSDVPVYTTNKQGKSSCNISLNTFIHPQCVYQTTENNIQMTITIFYLGKNIIGSNENHCWSYVIRVRNLDEQHCVFLSETRLKLFSMNNTSEKSIKGDTHMKSPYLTRENPCLQFSGVIELPYPKGSHMWGTVLFESYNDRKKFHIQIPTVKLEAIKADEILELESGDCTDNNSTPKD</sequence>
<accession>A0A0K0F089</accession>
<dbReference type="Gene3D" id="2.60.40.1470">
    <property type="entry name" value="ApaG domain"/>
    <property type="match status" value="1"/>
</dbReference>
<evidence type="ECO:0000259" key="2">
    <source>
        <dbReference type="PROSITE" id="PS51087"/>
    </source>
</evidence>
<evidence type="ECO:0000313" key="4">
    <source>
        <dbReference type="WBParaSite" id="SVE_0220200.1"/>
    </source>
</evidence>
<dbReference type="GO" id="GO:0005634">
    <property type="term" value="C:nucleus"/>
    <property type="evidence" value="ECO:0007669"/>
    <property type="project" value="TreeGrafter"/>
</dbReference>
<evidence type="ECO:0000313" key="3">
    <source>
        <dbReference type="Proteomes" id="UP000035680"/>
    </source>
</evidence>
<dbReference type="InterPro" id="IPR036623">
    <property type="entry name" value="Hemimethylated_DNA-bd_sf"/>
</dbReference>
<dbReference type="GO" id="GO:0070987">
    <property type="term" value="P:error-free translesion synthesis"/>
    <property type="evidence" value="ECO:0007669"/>
    <property type="project" value="TreeGrafter"/>
</dbReference>
<protein>
    <submittedName>
        <fullName evidence="4">ApaG domain-containing protein</fullName>
    </submittedName>
</protein>
<name>A0A0K0F089_STRVS</name>
<organism evidence="3 4">
    <name type="scientific">Strongyloides venezuelensis</name>
    <name type="common">Threadworm</name>
    <dbReference type="NCBI Taxonomy" id="75913"/>
    <lineage>
        <taxon>Eukaryota</taxon>
        <taxon>Metazoa</taxon>
        <taxon>Ecdysozoa</taxon>
        <taxon>Nematoda</taxon>
        <taxon>Chromadorea</taxon>
        <taxon>Rhabditida</taxon>
        <taxon>Tylenchina</taxon>
        <taxon>Panagrolaimomorpha</taxon>
        <taxon>Strongyloidoidea</taxon>
        <taxon>Strongyloididae</taxon>
        <taxon>Strongyloides</taxon>
    </lineage>
</organism>
<proteinExistence type="predicted"/>
<feature type="transmembrane region" description="Helical" evidence="1">
    <location>
        <begin position="20"/>
        <end position="41"/>
    </location>
</feature>
<dbReference type="PROSITE" id="PS51087">
    <property type="entry name" value="APAG"/>
    <property type="match status" value="1"/>
</dbReference>
<dbReference type="InterPro" id="IPR007474">
    <property type="entry name" value="ApaG_domain"/>
</dbReference>
<dbReference type="SUPFAM" id="SSF141255">
    <property type="entry name" value="YccV-like"/>
    <property type="match status" value="1"/>
</dbReference>
<keyword evidence="1" id="KW-0812">Transmembrane</keyword>
<feature type="domain" description="ApaG" evidence="2">
    <location>
        <begin position="234"/>
        <end position="362"/>
    </location>
</feature>
<reference evidence="4" key="2">
    <citation type="submission" date="2015-08" db="UniProtKB">
        <authorList>
            <consortium name="WormBaseParasite"/>
        </authorList>
    </citation>
    <scope>IDENTIFICATION</scope>
</reference>
<dbReference type="STRING" id="75913.A0A0K0F089"/>
<dbReference type="GO" id="GO:0003677">
    <property type="term" value="F:DNA binding"/>
    <property type="evidence" value="ECO:0007669"/>
    <property type="project" value="InterPro"/>
</dbReference>
<keyword evidence="1" id="KW-0472">Membrane</keyword>
<reference evidence="3" key="1">
    <citation type="submission" date="2014-07" db="EMBL/GenBank/DDBJ databases">
        <authorList>
            <person name="Martin A.A"/>
            <person name="De Silva N."/>
        </authorList>
    </citation>
    <scope>NUCLEOTIDE SEQUENCE</scope>
</reference>
<evidence type="ECO:0000256" key="1">
    <source>
        <dbReference type="SAM" id="Phobius"/>
    </source>
</evidence>
<dbReference type="AlphaFoldDB" id="A0A0K0F089"/>
<dbReference type="SUPFAM" id="SSF110069">
    <property type="entry name" value="ApaG-like"/>
    <property type="match status" value="1"/>
</dbReference>
<dbReference type="Proteomes" id="UP000035680">
    <property type="component" value="Unassembled WGS sequence"/>
</dbReference>
<dbReference type="InterPro" id="IPR011722">
    <property type="entry name" value="Hemimethylated_DNA-bd_dom"/>
</dbReference>
<keyword evidence="3" id="KW-1185">Reference proteome</keyword>
<keyword evidence="1" id="KW-1133">Transmembrane helix</keyword>
<dbReference type="PANTHER" id="PTHR14289">
    <property type="entry name" value="F-BOX ONLY PROTEIN 3"/>
    <property type="match status" value="1"/>
</dbReference>
<dbReference type="PANTHER" id="PTHR14289:SF16">
    <property type="entry name" value="POLYMERASE DELTA-INTERACTING PROTEIN 2"/>
    <property type="match status" value="1"/>
</dbReference>
<dbReference type="WBParaSite" id="SVE_0220200.1">
    <property type="protein sequence ID" value="SVE_0220200.1"/>
    <property type="gene ID" value="SVE_0220200"/>
</dbReference>